<keyword evidence="1" id="KW-0472">Membrane</keyword>
<dbReference type="Proteomes" id="UP000093508">
    <property type="component" value="Unassembled WGS sequence"/>
</dbReference>
<dbReference type="EMBL" id="FRBM01000001">
    <property type="protein sequence ID" value="SHK82578.1"/>
    <property type="molecule type" value="Genomic_DNA"/>
</dbReference>
<sequence length="166" mass="19948">MIISIFFNSVCYTILTIWILLTIFYQHKNLRKILLKFIHNDFHLIPVWTLFAPNPISRDFYIVYRDYYQDKTISELKLFQVNYIPILHERYDKATLTMIFNILKVLKNHNDVEVVAKIPEFKKLKYILKKVDYTPTIVNRQFSIVDMAQIDNSSKFTPIITFNIVY</sequence>
<proteinExistence type="predicted"/>
<evidence type="ECO:0000256" key="1">
    <source>
        <dbReference type="SAM" id="Phobius"/>
    </source>
</evidence>
<reference evidence="3 5" key="2">
    <citation type="submission" date="2016-11" db="EMBL/GenBank/DDBJ databases">
        <authorList>
            <person name="Jaros S."/>
            <person name="Januszkiewicz K."/>
            <person name="Wedrychowicz H."/>
        </authorList>
    </citation>
    <scope>NUCLEOTIDE SEQUENCE [LARGE SCALE GENOMIC DNA]</scope>
    <source>
        <strain evidence="3 5">DSM 27621</strain>
    </source>
</reference>
<evidence type="ECO:0000313" key="5">
    <source>
        <dbReference type="Proteomes" id="UP000184069"/>
    </source>
</evidence>
<keyword evidence="1" id="KW-1133">Transmembrane helix</keyword>
<reference evidence="2 4" key="1">
    <citation type="submission" date="2016-07" db="EMBL/GenBank/DDBJ databases">
        <authorList>
            <person name="Jeong J.-J."/>
            <person name="Kim D.W."/>
            <person name="Sang M.K."/>
            <person name="Choi I.-G."/>
            <person name="Kim K.D."/>
        </authorList>
    </citation>
    <scope>NUCLEOTIDE SEQUENCE [LARGE SCALE GENOMIC DNA]</scope>
    <source>
        <strain evidence="2 4">C-26</strain>
    </source>
</reference>
<accession>A0A1M6VM58</accession>
<gene>
    <name evidence="2" type="ORF">BBH99_00215</name>
    <name evidence="3" type="ORF">SAMN05444407_101276</name>
</gene>
<evidence type="ECO:0000313" key="3">
    <source>
        <dbReference type="EMBL" id="SHK82578.1"/>
    </source>
</evidence>
<dbReference type="STRING" id="1423959.SAMN05444407_101276"/>
<dbReference type="EMBL" id="MAYF01000001">
    <property type="protein sequence ID" value="OCA80561.1"/>
    <property type="molecule type" value="Genomic_DNA"/>
</dbReference>
<feature type="transmembrane region" description="Helical" evidence="1">
    <location>
        <begin position="6"/>
        <end position="25"/>
    </location>
</feature>
<keyword evidence="1" id="KW-0812">Transmembrane</keyword>
<name>A0A1M6VM58_9FLAO</name>
<evidence type="ECO:0000313" key="4">
    <source>
        <dbReference type="Proteomes" id="UP000093508"/>
    </source>
</evidence>
<protein>
    <submittedName>
        <fullName evidence="3">Uncharacterized protein</fullName>
    </submittedName>
</protein>
<keyword evidence="4" id="KW-1185">Reference proteome</keyword>
<dbReference type="Proteomes" id="UP000184069">
    <property type="component" value="Unassembled WGS sequence"/>
</dbReference>
<organism evidence="3 5">
    <name type="scientific">Chryseobacterium contaminans</name>
    <dbReference type="NCBI Taxonomy" id="1423959"/>
    <lineage>
        <taxon>Bacteria</taxon>
        <taxon>Pseudomonadati</taxon>
        <taxon>Bacteroidota</taxon>
        <taxon>Flavobacteriia</taxon>
        <taxon>Flavobacteriales</taxon>
        <taxon>Weeksellaceae</taxon>
        <taxon>Chryseobacterium group</taxon>
        <taxon>Chryseobacterium</taxon>
    </lineage>
</organism>
<dbReference type="AlphaFoldDB" id="A0A1M6VM58"/>
<evidence type="ECO:0000313" key="2">
    <source>
        <dbReference type="EMBL" id="OCA80561.1"/>
    </source>
</evidence>